<gene>
    <name evidence="1" type="ORF">TH5_00425</name>
</gene>
<evidence type="ECO:0000313" key="1">
    <source>
        <dbReference type="EMBL" id="RCK07582.1"/>
    </source>
</evidence>
<dbReference type="RefSeq" id="WP_114120038.1">
    <property type="nucleotide sequence ID" value="NZ_JPWA01000001.1"/>
</dbReference>
<sequence>MTQRETLLEYLRGGRILRHRDIPGVFGGSVQPSTLTRLVNEPDSPVEAVIEKGKHIGYQLTTFEPDIYQKIAASRPGAVLCGASALYHWDLTDNPVGSFEEQIAVPTSSSRRIYLDNVALTSWSNPDLFKVGVINFGDFSEGQLFITDPARTVLDLFRRTQGRRNNLEVAREALARLYAQDNACLTKMGVYAVKLSCFADIAPHVQMLKEATKWNLAP</sequence>
<dbReference type="EMBL" id="JPWA01000001">
    <property type="protein sequence ID" value="RCK07582.1"/>
    <property type="molecule type" value="Genomic_DNA"/>
</dbReference>
<organism evidence="1 2">
    <name type="scientific">Thalassospira xianhensis MCCC 1A02616</name>
    <dbReference type="NCBI Taxonomy" id="1177929"/>
    <lineage>
        <taxon>Bacteria</taxon>
        <taxon>Pseudomonadati</taxon>
        <taxon>Pseudomonadota</taxon>
        <taxon>Alphaproteobacteria</taxon>
        <taxon>Rhodospirillales</taxon>
        <taxon>Thalassospiraceae</taxon>
        <taxon>Thalassospira</taxon>
    </lineage>
</organism>
<dbReference type="AlphaFoldDB" id="A0A367UKD7"/>
<protein>
    <submittedName>
        <fullName evidence="1">Uncharacterized protein</fullName>
    </submittedName>
</protein>
<evidence type="ECO:0000313" key="2">
    <source>
        <dbReference type="Proteomes" id="UP000252419"/>
    </source>
</evidence>
<reference evidence="1 2" key="1">
    <citation type="submission" date="2014-07" db="EMBL/GenBank/DDBJ databases">
        <title>Draft genome sequence of Thalassospira xianhensis P-4 (MCCC 1A02616).</title>
        <authorList>
            <person name="Lai Q."/>
            <person name="Shao Z."/>
        </authorList>
    </citation>
    <scope>NUCLEOTIDE SEQUENCE [LARGE SCALE GENOMIC DNA]</scope>
    <source>
        <strain evidence="1 2">MCCC 1A02616</strain>
    </source>
</reference>
<keyword evidence="2" id="KW-1185">Reference proteome</keyword>
<comment type="caution">
    <text evidence="1">The sequence shown here is derived from an EMBL/GenBank/DDBJ whole genome shotgun (WGS) entry which is preliminary data.</text>
</comment>
<dbReference type="Proteomes" id="UP000252419">
    <property type="component" value="Unassembled WGS sequence"/>
</dbReference>
<accession>A0A367UKD7</accession>
<proteinExistence type="predicted"/>
<name>A0A367UKD7_9PROT</name>